<organism evidence="21 22">
    <name type="scientific">Eiseniibacteriota bacterium</name>
    <dbReference type="NCBI Taxonomy" id="2212470"/>
    <lineage>
        <taxon>Bacteria</taxon>
        <taxon>Candidatus Eiseniibacteriota</taxon>
    </lineage>
</organism>
<feature type="binding site" evidence="12">
    <location>
        <begin position="264"/>
        <end position="265"/>
    </location>
    <ligand>
        <name>L-glutamate</name>
        <dbReference type="ChEBI" id="CHEBI:29985"/>
    </ligand>
</feature>
<feature type="binding site" evidence="14">
    <location>
        <position position="151"/>
    </location>
    <ligand>
        <name>Mg(2+)</name>
        <dbReference type="ChEBI" id="CHEBI:18420"/>
        <label>1</label>
    </ligand>
</feature>
<evidence type="ECO:0000256" key="1">
    <source>
        <dbReference type="ARBA" id="ARBA00004496"/>
    </source>
</evidence>
<dbReference type="InterPro" id="IPR027303">
    <property type="entry name" value="Gln_synth_gly_rich_site"/>
</dbReference>
<feature type="binding site" evidence="12">
    <location>
        <position position="341"/>
    </location>
    <ligand>
        <name>L-glutamate</name>
        <dbReference type="ChEBI" id="CHEBI:29985"/>
    </ligand>
</feature>
<comment type="similarity">
    <text evidence="2 16 17">Belongs to the glutamine synthetase family.</text>
</comment>
<dbReference type="GO" id="GO:0006542">
    <property type="term" value="P:glutamine biosynthetic process"/>
    <property type="evidence" value="ECO:0007669"/>
    <property type="project" value="InterPro"/>
</dbReference>
<evidence type="ECO:0000256" key="8">
    <source>
        <dbReference type="ARBA" id="ARBA00022741"/>
    </source>
</evidence>
<evidence type="ECO:0000256" key="6">
    <source>
        <dbReference type="ARBA" id="ARBA00022598"/>
    </source>
</evidence>
<keyword evidence="5" id="KW-0963">Cytoplasm</keyword>
<feature type="binding site" evidence="12">
    <location>
        <position position="329"/>
    </location>
    <ligand>
        <name>L-glutamate</name>
        <dbReference type="ChEBI" id="CHEBI:29985"/>
    </ligand>
</feature>
<feature type="binding site" evidence="12">
    <location>
        <position position="363"/>
    </location>
    <ligand>
        <name>L-glutamate</name>
        <dbReference type="ChEBI" id="CHEBI:29985"/>
    </ligand>
</feature>
<evidence type="ECO:0000256" key="18">
    <source>
        <dbReference type="RuleBase" id="RU004356"/>
    </source>
</evidence>
<dbReference type="GO" id="GO:0005524">
    <property type="term" value="F:ATP binding"/>
    <property type="evidence" value="ECO:0007669"/>
    <property type="project" value="UniProtKB-KW"/>
</dbReference>
<dbReference type="PANTHER" id="PTHR43785">
    <property type="entry name" value="GAMMA-GLUTAMYLPUTRESCINE SYNTHETASE"/>
    <property type="match status" value="1"/>
</dbReference>
<keyword evidence="8 13" id="KW-0547">Nucleotide-binding</keyword>
<evidence type="ECO:0000256" key="7">
    <source>
        <dbReference type="ARBA" id="ARBA00022723"/>
    </source>
</evidence>
<comment type="subcellular location">
    <subcellularLocation>
        <location evidence="1">Cytoplasm</location>
    </subcellularLocation>
</comment>
<evidence type="ECO:0000256" key="17">
    <source>
        <dbReference type="RuleBase" id="RU000384"/>
    </source>
</evidence>
<dbReference type="Gene3D" id="3.10.20.70">
    <property type="entry name" value="Glutamine synthetase, N-terminal domain"/>
    <property type="match status" value="1"/>
</dbReference>
<dbReference type="SUPFAM" id="SSF55931">
    <property type="entry name" value="Glutamine synthetase/guanido kinase"/>
    <property type="match status" value="1"/>
</dbReference>
<dbReference type="AlphaFoldDB" id="A0A937XBV1"/>
<evidence type="ECO:0000256" key="9">
    <source>
        <dbReference type="ARBA" id="ARBA00022840"/>
    </source>
</evidence>
<dbReference type="EC" id="6.3.1.2" evidence="3 18"/>
<comment type="caution">
    <text evidence="21">The sequence shown here is derived from an EMBL/GenBank/DDBJ whole genome shotgun (WGS) entry which is preliminary data.</text>
</comment>
<comment type="catalytic activity">
    <reaction evidence="11 18">
        <text>L-glutamate + NH4(+) + ATP = L-glutamine + ADP + phosphate + H(+)</text>
        <dbReference type="Rhea" id="RHEA:16169"/>
        <dbReference type="ChEBI" id="CHEBI:15378"/>
        <dbReference type="ChEBI" id="CHEBI:28938"/>
        <dbReference type="ChEBI" id="CHEBI:29985"/>
        <dbReference type="ChEBI" id="CHEBI:30616"/>
        <dbReference type="ChEBI" id="CHEBI:43474"/>
        <dbReference type="ChEBI" id="CHEBI:58359"/>
        <dbReference type="ChEBI" id="CHEBI:456216"/>
        <dbReference type="EC" id="6.3.1.2"/>
    </reaction>
</comment>
<keyword evidence="10 14" id="KW-0460">Magnesium</keyword>
<evidence type="ECO:0000256" key="15">
    <source>
        <dbReference type="PIRSR" id="PIRSR604809-50"/>
    </source>
</evidence>
<dbReference type="InterPro" id="IPR014746">
    <property type="entry name" value="Gln_synth/guanido_kin_cat_dom"/>
</dbReference>
<dbReference type="Proteomes" id="UP000748308">
    <property type="component" value="Unassembled WGS sequence"/>
</dbReference>
<dbReference type="InterPro" id="IPR008147">
    <property type="entry name" value="Gln_synt_N"/>
</dbReference>
<evidence type="ECO:0000256" key="14">
    <source>
        <dbReference type="PIRSR" id="PIRSR604809-3"/>
    </source>
</evidence>
<dbReference type="Pfam" id="PF00120">
    <property type="entry name" value="Gln-synt_C"/>
    <property type="match status" value="1"/>
</dbReference>
<evidence type="ECO:0000259" key="20">
    <source>
        <dbReference type="PROSITE" id="PS51987"/>
    </source>
</evidence>
<keyword evidence="15" id="KW-0597">Phosphoprotein</keyword>
<feature type="binding site" evidence="14">
    <location>
        <position position="269"/>
    </location>
    <ligand>
        <name>Mg(2+)</name>
        <dbReference type="ChEBI" id="CHEBI:18420"/>
        <label>1</label>
    </ligand>
</feature>
<dbReference type="GO" id="GO:0005737">
    <property type="term" value="C:cytoplasm"/>
    <property type="evidence" value="ECO:0007669"/>
    <property type="project" value="UniProtKB-SubCell"/>
</dbReference>
<proteinExistence type="inferred from homology"/>
<evidence type="ECO:0000256" key="5">
    <source>
        <dbReference type="ARBA" id="ARBA00022490"/>
    </source>
</evidence>
<dbReference type="InterPro" id="IPR027302">
    <property type="entry name" value="Gln_synth_N_conserv_site"/>
</dbReference>
<feature type="binding site" evidence="14">
    <location>
        <position position="153"/>
    </location>
    <ligand>
        <name>Mg(2+)</name>
        <dbReference type="ChEBI" id="CHEBI:18420"/>
        <label>1</label>
    </ligand>
</feature>
<dbReference type="NCBIfam" id="TIGR00653">
    <property type="entry name" value="GlnA"/>
    <property type="match status" value="1"/>
</dbReference>
<feature type="binding site" evidence="14">
    <location>
        <position position="213"/>
    </location>
    <ligand>
        <name>Mg(2+)</name>
        <dbReference type="ChEBI" id="CHEBI:18420"/>
        <label>1</label>
    </ligand>
</feature>
<feature type="domain" description="GS catalytic" evidence="20">
    <location>
        <begin position="128"/>
        <end position="472"/>
    </location>
</feature>
<dbReference type="PROSITE" id="PS00181">
    <property type="entry name" value="GLNA_ATP"/>
    <property type="match status" value="1"/>
</dbReference>
<feature type="binding site" evidence="13">
    <location>
        <begin position="223"/>
        <end position="225"/>
    </location>
    <ligand>
        <name>ATP</name>
        <dbReference type="ChEBI" id="CHEBI:30616"/>
    </ligand>
</feature>
<evidence type="ECO:0000256" key="2">
    <source>
        <dbReference type="ARBA" id="ARBA00009897"/>
    </source>
</evidence>
<accession>A0A937XBV1</accession>
<dbReference type="PANTHER" id="PTHR43785:SF12">
    <property type="entry name" value="TYPE-1 GLUTAMINE SYNTHETASE 2"/>
    <property type="match status" value="1"/>
</dbReference>
<evidence type="ECO:0000313" key="22">
    <source>
        <dbReference type="Proteomes" id="UP000748308"/>
    </source>
</evidence>
<dbReference type="Gene3D" id="3.30.590.10">
    <property type="entry name" value="Glutamine synthetase/guanido kinase, catalytic domain"/>
    <property type="match status" value="1"/>
</dbReference>
<feature type="modified residue" description="O-AMP-tyrosine" evidence="15">
    <location>
        <position position="401"/>
    </location>
</feature>
<dbReference type="SUPFAM" id="SSF54368">
    <property type="entry name" value="Glutamine synthetase, N-terminal domain"/>
    <property type="match status" value="1"/>
</dbReference>
<dbReference type="Pfam" id="PF03951">
    <property type="entry name" value="Gln-synt_N"/>
    <property type="match status" value="1"/>
</dbReference>
<keyword evidence="9 13" id="KW-0067">ATP-binding</keyword>
<dbReference type="EMBL" id="VGIY01000257">
    <property type="protein sequence ID" value="MBM3318082.1"/>
    <property type="molecule type" value="Genomic_DNA"/>
</dbReference>
<feature type="binding site" evidence="12">
    <location>
        <position position="323"/>
    </location>
    <ligand>
        <name>L-glutamate</name>
        <dbReference type="ChEBI" id="CHEBI:29985"/>
    </ligand>
</feature>
<name>A0A937XBV1_UNCEI</name>
<gene>
    <name evidence="21" type="primary">glnA</name>
    <name evidence="21" type="ORF">FJY75_09550</name>
</gene>
<dbReference type="FunFam" id="3.30.590.10:FF:000003">
    <property type="entry name" value="Glutamine synthetase 2"/>
    <property type="match status" value="1"/>
</dbReference>
<feature type="binding site" evidence="13">
    <location>
        <begin position="271"/>
        <end position="273"/>
    </location>
    <ligand>
        <name>ATP</name>
        <dbReference type="ChEBI" id="CHEBI:30616"/>
    </ligand>
</feature>
<evidence type="ECO:0000256" key="13">
    <source>
        <dbReference type="PIRSR" id="PIRSR604809-2"/>
    </source>
</evidence>
<evidence type="ECO:0000313" key="21">
    <source>
        <dbReference type="EMBL" id="MBM3318082.1"/>
    </source>
</evidence>
<evidence type="ECO:0000256" key="16">
    <source>
        <dbReference type="PROSITE-ProRule" id="PRU01330"/>
    </source>
</evidence>
<dbReference type="GO" id="GO:0046872">
    <property type="term" value="F:metal ion binding"/>
    <property type="evidence" value="ECO:0007669"/>
    <property type="project" value="UniProtKB-KW"/>
</dbReference>
<evidence type="ECO:0000256" key="3">
    <source>
        <dbReference type="ARBA" id="ARBA00012937"/>
    </source>
</evidence>
<evidence type="ECO:0000259" key="19">
    <source>
        <dbReference type="PROSITE" id="PS51986"/>
    </source>
</evidence>
<feature type="domain" description="GS beta-grasp" evidence="19">
    <location>
        <begin position="36"/>
        <end position="121"/>
    </location>
</feature>
<dbReference type="InterPro" id="IPR036651">
    <property type="entry name" value="Gln_synt_N_sf"/>
</dbReference>
<keyword evidence="6 18" id="KW-0436">Ligase</keyword>
<dbReference type="SMART" id="SM01230">
    <property type="entry name" value="Gln-synt_C"/>
    <property type="match status" value="1"/>
</dbReference>
<evidence type="ECO:0000256" key="4">
    <source>
        <dbReference type="ARBA" id="ARBA00021364"/>
    </source>
</evidence>
<sequence>MRRSLHFDEAAGGAAEALGGPSAADPEELISRVRADRVEFVNLQFTDVLGAIKGVTIPAAGLGEALARGVWFDGSSVEGFARIHESDMVLRPDPGTYRVLPWGAPERRQARLICDVQTPDQRPFPGDPRGVLRRAMARAEAQGHTYNAGPELEFFLFKRNADARDGRAPLRPVPHDVGGYFDFSPQDLASTVRADIMRALAELGITAETAHHEVATAQHEIDFRYCDGLTAADNVMTVRQAVKAVAAEHDLYATFMPKPICGANGSGMHTHQSFFDRGGRNAFFDAAGRYELSDLARHYIAGQLAHAPALSAVLAPTVNSYKRLVPGYEAPVYICWARTNRSALIRVPCTSPGREQSARAELRCPDPSANPYLAFAVMLAAGLDGIERRLAPPEPVEEDVYHFDARRLEEMGIASLPGTLAEALDALEKDEVVRSALGDLAYQAFARAKRAEWDEYRIQVSDWELERYLETL</sequence>
<feature type="binding site" evidence="13">
    <location>
        <position position="341"/>
    </location>
    <ligand>
        <name>ATP</name>
        <dbReference type="ChEBI" id="CHEBI:30616"/>
    </ligand>
</feature>
<dbReference type="InterPro" id="IPR004809">
    <property type="entry name" value="Gln_synth_I"/>
</dbReference>
<feature type="binding site" evidence="13">
    <location>
        <position position="208"/>
    </location>
    <ligand>
        <name>ATP</name>
        <dbReference type="ChEBI" id="CHEBI:30616"/>
    </ligand>
</feature>
<dbReference type="InterPro" id="IPR008146">
    <property type="entry name" value="Gln_synth_cat_dom"/>
</dbReference>
<dbReference type="PROSITE" id="PS51986">
    <property type="entry name" value="GS_BETA_GRASP"/>
    <property type="match status" value="1"/>
</dbReference>
<keyword evidence="7 14" id="KW-0479">Metal-binding</keyword>
<dbReference type="PROSITE" id="PS51987">
    <property type="entry name" value="GS_CATALYTIC"/>
    <property type="match status" value="1"/>
</dbReference>
<dbReference type="PROSITE" id="PS00180">
    <property type="entry name" value="GLNA_1"/>
    <property type="match status" value="1"/>
</dbReference>
<evidence type="ECO:0000256" key="12">
    <source>
        <dbReference type="PIRSR" id="PIRSR604809-1"/>
    </source>
</evidence>
<feature type="binding site" evidence="14">
    <location>
        <position position="361"/>
    </location>
    <ligand>
        <name>Mg(2+)</name>
        <dbReference type="ChEBI" id="CHEBI:18420"/>
        <label>1</label>
    </ligand>
</feature>
<comment type="cofactor">
    <cofactor evidence="14">
        <name>Mg(2+)</name>
        <dbReference type="ChEBI" id="CHEBI:18420"/>
    </cofactor>
    <text evidence="14">Binds 2 Mg(2+) ions per subunit.</text>
</comment>
<protein>
    <recommendedName>
        <fullName evidence="4 18">Glutamine synthetase</fullName>
        <ecNumber evidence="3 18">6.3.1.2</ecNumber>
    </recommendedName>
</protein>
<evidence type="ECO:0000256" key="11">
    <source>
        <dbReference type="ARBA" id="ARBA00049436"/>
    </source>
</evidence>
<feature type="binding site" evidence="14">
    <location>
        <position position="220"/>
    </location>
    <ligand>
        <name>Mg(2+)</name>
        <dbReference type="ChEBI" id="CHEBI:18420"/>
        <label>1</label>
    </ligand>
</feature>
<dbReference type="GO" id="GO:0004356">
    <property type="term" value="F:glutamine synthetase activity"/>
    <property type="evidence" value="ECO:0007669"/>
    <property type="project" value="UniProtKB-EC"/>
</dbReference>
<evidence type="ECO:0000256" key="10">
    <source>
        <dbReference type="ARBA" id="ARBA00022842"/>
    </source>
</evidence>
<reference evidence="21" key="1">
    <citation type="submission" date="2019-03" db="EMBL/GenBank/DDBJ databases">
        <title>Lake Tanganyika Metagenome-Assembled Genomes (MAGs).</title>
        <authorList>
            <person name="Tran P."/>
        </authorList>
    </citation>
    <scope>NUCLEOTIDE SEQUENCE</scope>
    <source>
        <strain evidence="21">M_DeepCast_400m_m2_100</strain>
    </source>
</reference>